<dbReference type="InterPro" id="IPR023214">
    <property type="entry name" value="HAD_sf"/>
</dbReference>
<dbReference type="Pfam" id="PF00702">
    <property type="entry name" value="Hydrolase"/>
    <property type="match status" value="1"/>
</dbReference>
<reference evidence="1 2" key="1">
    <citation type="journal article" date="2016" name="Mol. Biol. Evol.">
        <title>Comparative Genomics of Early-Diverging Mushroom-Forming Fungi Provides Insights into the Origins of Lignocellulose Decay Capabilities.</title>
        <authorList>
            <person name="Nagy L.G."/>
            <person name="Riley R."/>
            <person name="Tritt A."/>
            <person name="Adam C."/>
            <person name="Daum C."/>
            <person name="Floudas D."/>
            <person name="Sun H."/>
            <person name="Yadav J.S."/>
            <person name="Pangilinan J."/>
            <person name="Larsson K.H."/>
            <person name="Matsuura K."/>
            <person name="Barry K."/>
            <person name="Labutti K."/>
            <person name="Kuo R."/>
            <person name="Ohm R.A."/>
            <person name="Bhattacharya S.S."/>
            <person name="Shirouzu T."/>
            <person name="Yoshinaga Y."/>
            <person name="Martin F.M."/>
            <person name="Grigoriev I.V."/>
            <person name="Hibbett D.S."/>
        </authorList>
    </citation>
    <scope>NUCLEOTIDE SEQUENCE [LARGE SCALE GENOMIC DNA]</scope>
    <source>
        <strain evidence="1 2">HHB12029</strain>
    </source>
</reference>
<dbReference type="PANTHER" id="PTHR47438:SF1">
    <property type="entry name" value="PHOSPHATE METABOLISM PROTEIN 8-RELATED"/>
    <property type="match status" value="1"/>
</dbReference>
<accession>A0A165QL22</accession>
<dbReference type="GO" id="GO:0008252">
    <property type="term" value="F:nucleotidase activity"/>
    <property type="evidence" value="ECO:0007669"/>
    <property type="project" value="TreeGrafter"/>
</dbReference>
<dbReference type="SFLD" id="SFLDS00003">
    <property type="entry name" value="Haloacid_Dehalogenase"/>
    <property type="match status" value="1"/>
</dbReference>
<dbReference type="NCBIfam" id="TIGR01993">
    <property type="entry name" value="Pyr-5-nucltdase"/>
    <property type="match status" value="1"/>
</dbReference>
<dbReference type="Proteomes" id="UP000077266">
    <property type="component" value="Unassembled WGS sequence"/>
</dbReference>
<dbReference type="GO" id="GO:0009166">
    <property type="term" value="P:nucleotide catabolic process"/>
    <property type="evidence" value="ECO:0007669"/>
    <property type="project" value="TreeGrafter"/>
</dbReference>
<dbReference type="EMBL" id="KV425882">
    <property type="protein sequence ID" value="KZW03768.1"/>
    <property type="molecule type" value="Genomic_DNA"/>
</dbReference>
<dbReference type="SFLD" id="SFLDG01132">
    <property type="entry name" value="C1.5.3:_5'-Nucleotidase_Like"/>
    <property type="match status" value="1"/>
</dbReference>
<dbReference type="InterPro" id="IPR010237">
    <property type="entry name" value="Pyr-5-nucltdase"/>
</dbReference>
<dbReference type="SUPFAM" id="SSF56784">
    <property type="entry name" value="HAD-like"/>
    <property type="match status" value="1"/>
</dbReference>
<sequence>MVWLDIDNTLYPASTRIAEAMTQRIHAFFVSLGLPDDEAHKLHMHYYKEYGLALRGLTRHHDIGTHHGLEFDKACDQTLPLEQALAADPAVRKLLQDIDRSKARVWALTNAYITHASRVLDILNLRDQIEEIIYCDYSNPTFSCKPEPEFFTEAMKKAGVTDNSRCLFIDDSLPNCRAAKKLGWHHVVWFCEDGRAGAHMHAAPMENPKAAEGVDAVISSLEELRDVWSFIFTDKS</sequence>
<dbReference type="AlphaFoldDB" id="A0A165QL22"/>
<evidence type="ECO:0000313" key="2">
    <source>
        <dbReference type="Proteomes" id="UP000077266"/>
    </source>
</evidence>
<dbReference type="OrthoDB" id="1065058at2759"/>
<dbReference type="SFLD" id="SFLDG01129">
    <property type="entry name" value="C1.5:_HAD__Beta-PGM__Phosphata"/>
    <property type="match status" value="1"/>
</dbReference>
<dbReference type="InterPro" id="IPR036412">
    <property type="entry name" value="HAD-like_sf"/>
</dbReference>
<dbReference type="STRING" id="1314781.A0A165QL22"/>
<evidence type="ECO:0000313" key="1">
    <source>
        <dbReference type="EMBL" id="KZW03768.1"/>
    </source>
</evidence>
<organism evidence="1 2">
    <name type="scientific">Exidia glandulosa HHB12029</name>
    <dbReference type="NCBI Taxonomy" id="1314781"/>
    <lineage>
        <taxon>Eukaryota</taxon>
        <taxon>Fungi</taxon>
        <taxon>Dikarya</taxon>
        <taxon>Basidiomycota</taxon>
        <taxon>Agaricomycotina</taxon>
        <taxon>Agaricomycetes</taxon>
        <taxon>Auriculariales</taxon>
        <taxon>Exidiaceae</taxon>
        <taxon>Exidia</taxon>
    </lineage>
</organism>
<dbReference type="Gene3D" id="3.40.50.1000">
    <property type="entry name" value="HAD superfamily/HAD-like"/>
    <property type="match status" value="1"/>
</dbReference>
<gene>
    <name evidence="1" type="ORF">EXIGLDRAFT_635047</name>
</gene>
<name>A0A165QL22_EXIGL</name>
<dbReference type="PANTHER" id="PTHR47438">
    <property type="entry name" value="PHOSPHATE METABOLISM PROTEIN 8-RELATED"/>
    <property type="match status" value="1"/>
</dbReference>
<dbReference type="NCBIfam" id="TIGR01509">
    <property type="entry name" value="HAD-SF-IA-v3"/>
    <property type="match status" value="1"/>
</dbReference>
<dbReference type="InterPro" id="IPR052791">
    <property type="entry name" value="SSM1_domain"/>
</dbReference>
<dbReference type="GO" id="GO:0006206">
    <property type="term" value="P:pyrimidine nucleobase metabolic process"/>
    <property type="evidence" value="ECO:0007669"/>
    <property type="project" value="TreeGrafter"/>
</dbReference>
<dbReference type="InParanoid" id="A0A165QL22"/>
<proteinExistence type="predicted"/>
<dbReference type="FunCoup" id="A0A165QL22">
    <property type="interactions" value="318"/>
</dbReference>
<keyword evidence="2" id="KW-1185">Reference proteome</keyword>
<dbReference type="Gene3D" id="1.10.150.450">
    <property type="match status" value="1"/>
</dbReference>
<protein>
    <submittedName>
        <fullName evidence="1">Pyrimidine 5-nucleotidase</fullName>
    </submittedName>
</protein>
<dbReference type="InterPro" id="IPR006439">
    <property type="entry name" value="HAD-SF_hydro_IA"/>
</dbReference>